<sequence length="287" mass="33392">MKRRLGSAFDHSKEYKKVLVDIANNEITVKDVESGLLVERLGYENHRFKDDINKDFSLLINHPETMFNEFNQILQENLAQVEILYFPTYRRVEEDLKNLEIDIDLDEEFEFEVKDNSEIPIQFGMKDVKDRFEEIKSEVARLSSKGLNTLSAEILRQLVRGDFTDKPDVSNISESDVKVVIGRLGEMFDEEDKARILNAVESGIYPESDNMLVYFLSKLVEVYEEQKEIDSYTDKFTTVCNKYLEQTELVYDKSNIEIYINSKKSKKEIDLNALSSGEQQIVSLFSK</sequence>
<evidence type="ECO:0000313" key="1">
    <source>
        <dbReference type="EMBL" id="OZS41358.1"/>
    </source>
</evidence>
<proteinExistence type="predicted"/>
<comment type="caution">
    <text evidence="1">The sequence shown here is derived from an EMBL/GenBank/DDBJ whole genome shotgun (WGS) entry which is preliminary data.</text>
</comment>
<dbReference type="Proteomes" id="UP000215999">
    <property type="component" value="Unassembled WGS sequence"/>
</dbReference>
<organism evidence="1 2">
    <name type="scientific">Photobacterium sanguinicancri</name>
    <dbReference type="NCBI Taxonomy" id="875932"/>
    <lineage>
        <taxon>Bacteria</taxon>
        <taxon>Pseudomonadati</taxon>
        <taxon>Pseudomonadota</taxon>
        <taxon>Gammaproteobacteria</taxon>
        <taxon>Vibrionales</taxon>
        <taxon>Vibrionaceae</taxon>
        <taxon>Photobacterium</taxon>
    </lineage>
</organism>
<dbReference type="EMBL" id="NOIF01000385">
    <property type="protein sequence ID" value="OZS41358.1"/>
    <property type="molecule type" value="Genomic_DNA"/>
</dbReference>
<feature type="non-terminal residue" evidence="1">
    <location>
        <position position="287"/>
    </location>
</feature>
<evidence type="ECO:0000313" key="2">
    <source>
        <dbReference type="Proteomes" id="UP000215999"/>
    </source>
</evidence>
<reference evidence="1 2" key="1">
    <citation type="journal article" date="2016" name="Antonie Van Leeuwenhoek">
        <title>Photobacterium sanguinicancri sp. nov. isolated from marine animals.</title>
        <authorList>
            <person name="Gomez-Gil B."/>
            <person name="Roque A."/>
            <person name="Rotllant G."/>
            <person name="Romalde J.L."/>
            <person name="Doce A."/>
            <person name="Eggermont M."/>
            <person name="Defoirdt T."/>
        </authorList>
    </citation>
    <scope>NUCLEOTIDE SEQUENCE [LARGE SCALE GENOMIC DNA]</scope>
    <source>
        <strain evidence="1 2">CAIM 1827</strain>
    </source>
</reference>
<name>A0ABX4FR09_9GAMM</name>
<keyword evidence="2" id="KW-1185">Reference proteome</keyword>
<protein>
    <submittedName>
        <fullName evidence="1">Uncharacterized protein</fullName>
    </submittedName>
</protein>
<accession>A0ABX4FR09</accession>
<gene>
    <name evidence="1" type="ORF">ASV53_24175</name>
</gene>